<dbReference type="GeneID" id="36516098"/>
<dbReference type="Gene3D" id="1.10.20.10">
    <property type="entry name" value="Histone, subunit A"/>
    <property type="match status" value="1"/>
</dbReference>
<keyword evidence="3" id="KW-1185">Reference proteome</keyword>
<dbReference type="GO" id="GO:0042393">
    <property type="term" value="F:histone binding"/>
    <property type="evidence" value="ECO:0007669"/>
    <property type="project" value="InterPro"/>
</dbReference>
<organism evidence="2 3">
    <name type="scientific">Wickerhamiella sorbophila</name>
    <dbReference type="NCBI Taxonomy" id="45607"/>
    <lineage>
        <taxon>Eukaryota</taxon>
        <taxon>Fungi</taxon>
        <taxon>Dikarya</taxon>
        <taxon>Ascomycota</taxon>
        <taxon>Saccharomycotina</taxon>
        <taxon>Dipodascomycetes</taxon>
        <taxon>Dipodascales</taxon>
        <taxon>Trichomonascaceae</taxon>
        <taxon>Wickerhamiella</taxon>
    </lineage>
</organism>
<evidence type="ECO:0000313" key="2">
    <source>
        <dbReference type="EMBL" id="PRT54730.1"/>
    </source>
</evidence>
<dbReference type="GO" id="GO:0005634">
    <property type="term" value="C:nucleus"/>
    <property type="evidence" value="ECO:0007669"/>
    <property type="project" value="InterPro"/>
</dbReference>
<evidence type="ECO:0000313" key="3">
    <source>
        <dbReference type="Proteomes" id="UP000238350"/>
    </source>
</evidence>
<accession>A0A2T0FIB4</accession>
<dbReference type="RefSeq" id="XP_024664675.1">
    <property type="nucleotide sequence ID" value="XM_024808907.1"/>
</dbReference>
<protein>
    <submittedName>
        <fullName evidence="2">Uncharacterized protein</fullName>
    </submittedName>
</protein>
<comment type="caution">
    <text evidence="2">The sequence shown here is derived from an EMBL/GenBank/DDBJ whole genome shotgun (WGS) entry which is preliminary data.</text>
</comment>
<dbReference type="EMBL" id="NDIQ01000021">
    <property type="protein sequence ID" value="PRT54730.1"/>
    <property type="molecule type" value="Genomic_DNA"/>
</dbReference>
<dbReference type="GO" id="GO:0046982">
    <property type="term" value="F:protein heterodimerization activity"/>
    <property type="evidence" value="ECO:0007669"/>
    <property type="project" value="InterPro"/>
</dbReference>
<dbReference type="InterPro" id="IPR018465">
    <property type="entry name" value="Scm3/HJURP"/>
</dbReference>
<proteinExistence type="predicted"/>
<sequence>MVDLDELDALAEKQNSRAGGESGSSDAESVDADDVIDGNIGLIKFYAKRQGRQLDSLLSRYESALTEPCDIIDIKTGSIVVDKGHLRSLPEPAMLVDVNDLDSDNNEDEAGFVDAAAPSAQRTVPLVNLYEDICQHPNPVLDRIVALLS</sequence>
<dbReference type="Pfam" id="PF10384">
    <property type="entry name" value="Scm3"/>
    <property type="match status" value="1"/>
</dbReference>
<feature type="region of interest" description="Disordered" evidence="1">
    <location>
        <begin position="1"/>
        <end position="31"/>
    </location>
</feature>
<dbReference type="InterPro" id="IPR009072">
    <property type="entry name" value="Histone-fold"/>
</dbReference>
<dbReference type="AlphaFoldDB" id="A0A2T0FIB4"/>
<name>A0A2T0FIB4_9ASCO</name>
<gene>
    <name evidence="2" type="ORF">B9G98_02350</name>
</gene>
<dbReference type="OrthoDB" id="2420608at2759"/>
<evidence type="ECO:0000256" key="1">
    <source>
        <dbReference type="SAM" id="MobiDB-lite"/>
    </source>
</evidence>
<reference evidence="2 3" key="1">
    <citation type="submission" date="2017-04" db="EMBL/GenBank/DDBJ databases">
        <title>Genome sequencing of [Candida] sorbophila.</title>
        <authorList>
            <person name="Ahn J.O."/>
        </authorList>
    </citation>
    <scope>NUCLEOTIDE SEQUENCE [LARGE SCALE GENOMIC DNA]</scope>
    <source>
        <strain evidence="2 3">DS02</strain>
    </source>
</reference>
<dbReference type="Proteomes" id="UP000238350">
    <property type="component" value="Unassembled WGS sequence"/>
</dbReference>